<name>A0A6C2U5F9_PONDE</name>
<protein>
    <recommendedName>
        <fullName evidence="3">Arylsulfatase</fullName>
    </recommendedName>
</protein>
<dbReference type="RefSeq" id="WP_136080886.1">
    <property type="nucleotide sequence ID" value="NZ_CAAHFG010000002.1"/>
</dbReference>
<dbReference type="InterPro" id="IPR017850">
    <property type="entry name" value="Alkaline_phosphatase_core_sf"/>
</dbReference>
<evidence type="ECO:0008006" key="3">
    <source>
        <dbReference type="Google" id="ProtNLM"/>
    </source>
</evidence>
<dbReference type="EMBL" id="CAAHFG010000002">
    <property type="protein sequence ID" value="VGO15308.1"/>
    <property type="molecule type" value="Genomic_DNA"/>
</dbReference>
<dbReference type="SUPFAM" id="SSF53649">
    <property type="entry name" value="Alkaline phosphatase-like"/>
    <property type="match status" value="1"/>
</dbReference>
<dbReference type="AlphaFoldDB" id="A0A6C2U5F9"/>
<keyword evidence="2" id="KW-1185">Reference proteome</keyword>
<reference evidence="1 2" key="1">
    <citation type="submission" date="2019-04" db="EMBL/GenBank/DDBJ databases">
        <authorList>
            <person name="Van Vliet M D."/>
        </authorList>
    </citation>
    <scope>NUCLEOTIDE SEQUENCE [LARGE SCALE GENOMIC DNA]</scope>
    <source>
        <strain evidence="1 2">F1</strain>
    </source>
</reference>
<sequence length="94" mass="10817">MLKSNAFLMAHPNVLLIAVDDLNDWVGCTGGHPQVRYHGKDTANYKNTHIWDTAPVRLYNLKDDPHEENELSARYPELVMRLKAEIEAWHPVQP</sequence>
<dbReference type="Proteomes" id="UP000366872">
    <property type="component" value="Unassembled WGS sequence"/>
</dbReference>
<organism evidence="1 2">
    <name type="scientific">Pontiella desulfatans</name>
    <dbReference type="NCBI Taxonomy" id="2750659"/>
    <lineage>
        <taxon>Bacteria</taxon>
        <taxon>Pseudomonadati</taxon>
        <taxon>Kiritimatiellota</taxon>
        <taxon>Kiritimatiellia</taxon>
        <taxon>Kiritimatiellales</taxon>
        <taxon>Pontiellaceae</taxon>
        <taxon>Pontiella</taxon>
    </lineage>
</organism>
<dbReference type="Gene3D" id="3.30.1120.10">
    <property type="match status" value="1"/>
</dbReference>
<evidence type="ECO:0000313" key="2">
    <source>
        <dbReference type="Proteomes" id="UP000366872"/>
    </source>
</evidence>
<evidence type="ECO:0000313" key="1">
    <source>
        <dbReference type="EMBL" id="VGO15308.1"/>
    </source>
</evidence>
<proteinExistence type="predicted"/>
<gene>
    <name evidence="1" type="ORF">PDESU_03890</name>
</gene>
<accession>A0A6C2U5F9</accession>